<keyword evidence="2" id="KW-1185">Reference proteome</keyword>
<accession>A0A026W803</accession>
<gene>
    <name evidence="1" type="ORF">X777_08703</name>
</gene>
<organism evidence="1 2">
    <name type="scientific">Ooceraea biroi</name>
    <name type="common">Clonal raider ant</name>
    <name type="synonym">Cerapachys biroi</name>
    <dbReference type="NCBI Taxonomy" id="2015173"/>
    <lineage>
        <taxon>Eukaryota</taxon>
        <taxon>Metazoa</taxon>
        <taxon>Ecdysozoa</taxon>
        <taxon>Arthropoda</taxon>
        <taxon>Hexapoda</taxon>
        <taxon>Insecta</taxon>
        <taxon>Pterygota</taxon>
        <taxon>Neoptera</taxon>
        <taxon>Endopterygota</taxon>
        <taxon>Hymenoptera</taxon>
        <taxon>Apocrita</taxon>
        <taxon>Aculeata</taxon>
        <taxon>Formicoidea</taxon>
        <taxon>Formicidae</taxon>
        <taxon>Dorylinae</taxon>
        <taxon>Ooceraea</taxon>
    </lineage>
</organism>
<proteinExistence type="predicted"/>
<dbReference type="AlphaFoldDB" id="A0A026W803"/>
<evidence type="ECO:0000313" key="1">
    <source>
        <dbReference type="EMBL" id="EZA52190.1"/>
    </source>
</evidence>
<protein>
    <submittedName>
        <fullName evidence="1">Uncharacterized protein</fullName>
    </submittedName>
</protein>
<dbReference type="Proteomes" id="UP000053097">
    <property type="component" value="Unassembled WGS sequence"/>
</dbReference>
<name>A0A026W803_OOCBI</name>
<feature type="non-terminal residue" evidence="1">
    <location>
        <position position="146"/>
    </location>
</feature>
<sequence length="146" mass="16236">YFKVTRGGEDRLETEKEYKVLWVHGHGAYATMVSGIAQWQASVLAINHGLPHCSPRTTNKKLLLAGGGGGQKDEVRVGREVVDSYIASNSDAAAPPPFSASQQPLSPDNAHFSYHPSYIRTFHFPFRPYYSSRYDHRSSNINNNAL</sequence>
<feature type="non-terminal residue" evidence="1">
    <location>
        <position position="1"/>
    </location>
</feature>
<reference evidence="1 2" key="1">
    <citation type="journal article" date="2014" name="Curr. Biol.">
        <title>The genome of the clonal raider ant Cerapachys biroi.</title>
        <authorList>
            <person name="Oxley P.R."/>
            <person name="Ji L."/>
            <person name="Fetter-Pruneda I."/>
            <person name="McKenzie S.K."/>
            <person name="Li C."/>
            <person name="Hu H."/>
            <person name="Zhang G."/>
            <person name="Kronauer D.J."/>
        </authorList>
    </citation>
    <scope>NUCLEOTIDE SEQUENCE [LARGE SCALE GENOMIC DNA]</scope>
</reference>
<dbReference type="EMBL" id="KK107348">
    <property type="protein sequence ID" value="EZA52190.1"/>
    <property type="molecule type" value="Genomic_DNA"/>
</dbReference>
<evidence type="ECO:0000313" key="2">
    <source>
        <dbReference type="Proteomes" id="UP000053097"/>
    </source>
</evidence>